<keyword evidence="3" id="KW-1185">Reference proteome</keyword>
<evidence type="ECO:0000313" key="2">
    <source>
        <dbReference type="EMBL" id="KAF7953566.1"/>
    </source>
</evidence>
<dbReference type="EMBL" id="RCSW01000002">
    <property type="protein sequence ID" value="KAF7953566.1"/>
    <property type="molecule type" value="Genomic_DNA"/>
</dbReference>
<gene>
    <name evidence="2" type="ORF">EAE97_000965</name>
</gene>
<dbReference type="RefSeq" id="XP_038737376.1">
    <property type="nucleotide sequence ID" value="XM_038871475.1"/>
</dbReference>
<dbReference type="Proteomes" id="UP000710849">
    <property type="component" value="Unassembled WGS sequence"/>
</dbReference>
<keyword evidence="1" id="KW-0732">Signal</keyword>
<proteinExistence type="predicted"/>
<organism evidence="2 3">
    <name type="scientific">Botrytis byssoidea</name>
    <dbReference type="NCBI Taxonomy" id="139641"/>
    <lineage>
        <taxon>Eukaryota</taxon>
        <taxon>Fungi</taxon>
        <taxon>Dikarya</taxon>
        <taxon>Ascomycota</taxon>
        <taxon>Pezizomycotina</taxon>
        <taxon>Leotiomycetes</taxon>
        <taxon>Helotiales</taxon>
        <taxon>Sclerotiniaceae</taxon>
        <taxon>Botrytis</taxon>
    </lineage>
</organism>
<feature type="signal peptide" evidence="1">
    <location>
        <begin position="1"/>
        <end position="15"/>
    </location>
</feature>
<protein>
    <submittedName>
        <fullName evidence="2">Uncharacterized protein</fullName>
    </submittedName>
</protein>
<evidence type="ECO:0000313" key="3">
    <source>
        <dbReference type="Proteomes" id="UP000710849"/>
    </source>
</evidence>
<feature type="chain" id="PRO_5040512020" evidence="1">
    <location>
        <begin position="16"/>
        <end position="62"/>
    </location>
</feature>
<sequence>MHAASKILLLSSSHAFLVIQLPTGSGIGSSVASSYCDPVVPPLVDGIKLLINDNTGVNLVAL</sequence>
<accession>A0A9P5IXU8</accession>
<evidence type="ECO:0000256" key="1">
    <source>
        <dbReference type="SAM" id="SignalP"/>
    </source>
</evidence>
<comment type="caution">
    <text evidence="2">The sequence shown here is derived from an EMBL/GenBank/DDBJ whole genome shotgun (WGS) entry which is preliminary data.</text>
</comment>
<reference evidence="2 3" key="1">
    <citation type="journal article" date="2020" name="Genome Biol. Evol.">
        <title>Comparative genomics of Sclerotiniaceae.</title>
        <authorList>
            <person name="Valero Jimenez C.A."/>
            <person name="Steentjes M."/>
            <person name="Scholten O.E."/>
            <person name="Van Kan J.A.L."/>
        </authorList>
    </citation>
    <scope>NUCLEOTIDE SEQUENCE [LARGE SCALE GENOMIC DNA]</scope>
    <source>
        <strain evidence="2 3">MUCL 94</strain>
    </source>
</reference>
<name>A0A9P5IXU8_9HELO</name>
<dbReference type="GeneID" id="62144554"/>
<dbReference type="AlphaFoldDB" id="A0A9P5IXU8"/>